<keyword evidence="4 6" id="KW-1133">Transmembrane helix</keyword>
<organism evidence="8 9">
    <name type="scientific">Vibrio variabilis</name>
    <dbReference type="NCBI Taxonomy" id="990271"/>
    <lineage>
        <taxon>Bacteria</taxon>
        <taxon>Pseudomonadati</taxon>
        <taxon>Pseudomonadota</taxon>
        <taxon>Gammaproteobacteria</taxon>
        <taxon>Vibrionales</taxon>
        <taxon>Vibrionaceae</taxon>
        <taxon>Vibrio</taxon>
    </lineage>
</organism>
<feature type="transmembrane region" description="Helical" evidence="6">
    <location>
        <begin position="20"/>
        <end position="38"/>
    </location>
</feature>
<evidence type="ECO:0000256" key="5">
    <source>
        <dbReference type="ARBA" id="ARBA00023136"/>
    </source>
</evidence>
<dbReference type="Pfam" id="PF01478">
    <property type="entry name" value="Peptidase_A24"/>
    <property type="match status" value="1"/>
</dbReference>
<comment type="caution">
    <text evidence="8">The sequence shown here is derived from an EMBL/GenBank/DDBJ whole genome shotgun (WGS) entry which is preliminary data.</text>
</comment>
<dbReference type="InterPro" id="IPR052218">
    <property type="entry name" value="Preflagellin_Peptidase"/>
</dbReference>
<evidence type="ECO:0000256" key="2">
    <source>
        <dbReference type="ARBA" id="ARBA00022475"/>
    </source>
</evidence>
<evidence type="ECO:0000313" key="8">
    <source>
        <dbReference type="EMBL" id="GAL28826.1"/>
    </source>
</evidence>
<feature type="transmembrane region" description="Helical" evidence="6">
    <location>
        <begin position="117"/>
        <end position="138"/>
    </location>
</feature>
<dbReference type="PANTHER" id="PTHR36506:SF1">
    <property type="entry name" value="PREFLAGELLIN PEPTIDASE"/>
    <property type="match status" value="1"/>
</dbReference>
<dbReference type="EMBL" id="BBMS01000050">
    <property type="protein sequence ID" value="GAL28826.1"/>
    <property type="molecule type" value="Genomic_DNA"/>
</dbReference>
<evidence type="ECO:0000313" key="9">
    <source>
        <dbReference type="Proteomes" id="UP000029223"/>
    </source>
</evidence>
<dbReference type="PANTHER" id="PTHR36506">
    <property type="entry name" value="PREFLAGELLIN PEPTIDASE"/>
    <property type="match status" value="1"/>
</dbReference>
<keyword evidence="3 6" id="KW-0812">Transmembrane</keyword>
<dbReference type="InterPro" id="IPR000045">
    <property type="entry name" value="Prepilin_IV_endopep_pep"/>
</dbReference>
<proteinExistence type="predicted"/>
<sequence>MLIVSTLVCLGDISSRRISNRLVAMLLLCSFVLVLSQGHLLASHLLALVLTFLIALVGFYTKVFGGGDAKLLTAFSLSLPLSLIDDALFLVAISGGLLAVFYLVKYRLLKLVPTDEILGLPYGLAISTGFYITILSYYL</sequence>
<protein>
    <submittedName>
        <fullName evidence="8">Type IV prepilin peptidase TadV/CpaA</fullName>
    </submittedName>
</protein>
<keyword evidence="9" id="KW-1185">Reference proteome</keyword>
<evidence type="ECO:0000256" key="1">
    <source>
        <dbReference type="ARBA" id="ARBA00004651"/>
    </source>
</evidence>
<evidence type="ECO:0000256" key="6">
    <source>
        <dbReference type="SAM" id="Phobius"/>
    </source>
</evidence>
<comment type="subcellular location">
    <subcellularLocation>
        <location evidence="1">Cell membrane</location>
        <topology evidence="1">Multi-pass membrane protein</topology>
    </subcellularLocation>
</comment>
<keyword evidence="2" id="KW-1003">Cell membrane</keyword>
<evidence type="ECO:0000259" key="7">
    <source>
        <dbReference type="Pfam" id="PF01478"/>
    </source>
</evidence>
<accession>A0ABQ0JJA4</accession>
<gene>
    <name evidence="8" type="ORF">JCM19239_439</name>
</gene>
<dbReference type="Proteomes" id="UP000029223">
    <property type="component" value="Unassembled WGS sequence"/>
</dbReference>
<reference evidence="9" key="1">
    <citation type="submission" date="2014-09" db="EMBL/GenBank/DDBJ databases">
        <title>Vibrio variabilis JCM 19239. (C206) whole genome shotgun sequence.</title>
        <authorList>
            <person name="Sawabe T."/>
            <person name="Meirelles P."/>
            <person name="Nakanishi M."/>
            <person name="Sayaka M."/>
            <person name="Hattori M."/>
            <person name="Ohkuma M."/>
        </authorList>
    </citation>
    <scope>NUCLEOTIDE SEQUENCE [LARGE SCALE GENOMIC DNA]</scope>
    <source>
        <strain evidence="9">JCM 19239</strain>
    </source>
</reference>
<keyword evidence="5 6" id="KW-0472">Membrane</keyword>
<evidence type="ECO:0000256" key="4">
    <source>
        <dbReference type="ARBA" id="ARBA00022989"/>
    </source>
</evidence>
<feature type="domain" description="Prepilin type IV endopeptidase peptidase" evidence="7">
    <location>
        <begin position="2"/>
        <end position="100"/>
    </location>
</feature>
<dbReference type="Gene3D" id="1.20.120.1220">
    <property type="match status" value="1"/>
</dbReference>
<name>A0ABQ0JJA4_9VIBR</name>
<feature type="transmembrane region" description="Helical" evidence="6">
    <location>
        <begin position="45"/>
        <end position="67"/>
    </location>
</feature>
<feature type="transmembrane region" description="Helical" evidence="6">
    <location>
        <begin position="87"/>
        <end position="105"/>
    </location>
</feature>
<evidence type="ECO:0000256" key="3">
    <source>
        <dbReference type="ARBA" id="ARBA00022692"/>
    </source>
</evidence>